<keyword evidence="3" id="KW-1185">Reference proteome</keyword>
<dbReference type="AlphaFoldDB" id="L1K4N0"/>
<accession>L1K4N0</accession>
<dbReference type="OMA" id="PKGNNAM"/>
<reference evidence="2" key="3">
    <citation type="submission" date="2015-06" db="UniProtKB">
        <authorList>
            <consortium name="EnsemblProtists"/>
        </authorList>
    </citation>
    <scope>IDENTIFICATION</scope>
</reference>
<organism evidence="1">
    <name type="scientific">Guillardia theta (strain CCMP2712)</name>
    <name type="common">Cryptophyte</name>
    <dbReference type="NCBI Taxonomy" id="905079"/>
    <lineage>
        <taxon>Eukaryota</taxon>
        <taxon>Cryptophyceae</taxon>
        <taxon>Pyrenomonadales</taxon>
        <taxon>Geminigeraceae</taxon>
        <taxon>Guillardia</taxon>
    </lineage>
</organism>
<evidence type="ECO:0000313" key="3">
    <source>
        <dbReference type="Proteomes" id="UP000011087"/>
    </source>
</evidence>
<dbReference type="KEGG" id="gtt:GUITHDRAFT_99070"/>
<gene>
    <name evidence="1" type="ORF">GUITHDRAFT_99070</name>
</gene>
<evidence type="ECO:0000313" key="2">
    <source>
        <dbReference type="EnsemblProtists" id="EKX55288"/>
    </source>
</evidence>
<proteinExistence type="predicted"/>
<dbReference type="EMBL" id="JH992965">
    <property type="protein sequence ID" value="EKX55288.1"/>
    <property type="molecule type" value="Genomic_DNA"/>
</dbReference>
<dbReference type="Proteomes" id="UP000011087">
    <property type="component" value="Unassembled WGS sequence"/>
</dbReference>
<dbReference type="EnsemblProtists" id="EKX55288">
    <property type="protein sequence ID" value="EKX55288"/>
    <property type="gene ID" value="GUITHDRAFT_99070"/>
</dbReference>
<dbReference type="PaxDb" id="55529-EKX55288"/>
<protein>
    <submittedName>
        <fullName evidence="1 2">Uncharacterized protein</fullName>
    </submittedName>
</protein>
<reference evidence="3" key="2">
    <citation type="submission" date="2012-11" db="EMBL/GenBank/DDBJ databases">
        <authorList>
            <person name="Kuo A."/>
            <person name="Curtis B.A."/>
            <person name="Tanifuji G."/>
            <person name="Burki F."/>
            <person name="Gruber A."/>
            <person name="Irimia M."/>
            <person name="Maruyama S."/>
            <person name="Arias M.C."/>
            <person name="Ball S.G."/>
            <person name="Gile G.H."/>
            <person name="Hirakawa Y."/>
            <person name="Hopkins J.F."/>
            <person name="Rensing S.A."/>
            <person name="Schmutz J."/>
            <person name="Symeonidi A."/>
            <person name="Elias M."/>
            <person name="Eveleigh R.J."/>
            <person name="Herman E.K."/>
            <person name="Klute M.J."/>
            <person name="Nakayama T."/>
            <person name="Obornik M."/>
            <person name="Reyes-Prieto A."/>
            <person name="Armbrust E.V."/>
            <person name="Aves S.J."/>
            <person name="Beiko R.G."/>
            <person name="Coutinho P."/>
            <person name="Dacks J.B."/>
            <person name="Durnford D.G."/>
            <person name="Fast N.M."/>
            <person name="Green B.R."/>
            <person name="Grisdale C."/>
            <person name="Hempe F."/>
            <person name="Henrissat B."/>
            <person name="Hoppner M.P."/>
            <person name="Ishida K.-I."/>
            <person name="Kim E."/>
            <person name="Koreny L."/>
            <person name="Kroth P.G."/>
            <person name="Liu Y."/>
            <person name="Malik S.-B."/>
            <person name="Maier U.G."/>
            <person name="McRose D."/>
            <person name="Mock T."/>
            <person name="Neilson J.A."/>
            <person name="Onodera N.T."/>
            <person name="Poole A.M."/>
            <person name="Pritham E.J."/>
            <person name="Richards T.A."/>
            <person name="Rocap G."/>
            <person name="Roy S.W."/>
            <person name="Sarai C."/>
            <person name="Schaack S."/>
            <person name="Shirato S."/>
            <person name="Slamovits C.H."/>
            <person name="Spencer D.F."/>
            <person name="Suzuki S."/>
            <person name="Worden A.Z."/>
            <person name="Zauner S."/>
            <person name="Barry K."/>
            <person name="Bell C."/>
            <person name="Bharti A.K."/>
            <person name="Crow J.A."/>
            <person name="Grimwood J."/>
            <person name="Kramer R."/>
            <person name="Lindquist E."/>
            <person name="Lucas S."/>
            <person name="Salamov A."/>
            <person name="McFadden G.I."/>
            <person name="Lane C.E."/>
            <person name="Keeling P.J."/>
            <person name="Gray M.W."/>
            <person name="Grigoriev I.V."/>
            <person name="Archibald J.M."/>
        </authorList>
    </citation>
    <scope>NUCLEOTIDE SEQUENCE</scope>
    <source>
        <strain evidence="3">CCMP2712</strain>
    </source>
</reference>
<dbReference type="HOGENOM" id="CLU_2101580_0_0_1"/>
<dbReference type="GeneID" id="17311960"/>
<sequence>MFQHQMIIVKLKSSNLVLFDFEPLDKTSPLVAATLLLGGRVPGRLRSRELQSVPRLREFEDTANLKFRRNSVLVGNAKEGTTLASIDRINGEWDCNLRLLRNDCRHYCAKIINDVC</sequence>
<dbReference type="PANTHER" id="PTHR36342:SF1">
    <property type="entry name" value="PTB DOMAIN ENGULFMENT ADAPTER"/>
    <property type="match status" value="1"/>
</dbReference>
<name>L1K4N0_GUITC</name>
<reference evidence="1 3" key="1">
    <citation type="journal article" date="2012" name="Nature">
        <title>Algal genomes reveal evolutionary mosaicism and the fate of nucleomorphs.</title>
        <authorList>
            <consortium name="DOE Joint Genome Institute"/>
            <person name="Curtis B.A."/>
            <person name="Tanifuji G."/>
            <person name="Burki F."/>
            <person name="Gruber A."/>
            <person name="Irimia M."/>
            <person name="Maruyama S."/>
            <person name="Arias M.C."/>
            <person name="Ball S.G."/>
            <person name="Gile G.H."/>
            <person name="Hirakawa Y."/>
            <person name="Hopkins J.F."/>
            <person name="Kuo A."/>
            <person name="Rensing S.A."/>
            <person name="Schmutz J."/>
            <person name="Symeonidi A."/>
            <person name="Elias M."/>
            <person name="Eveleigh R.J."/>
            <person name="Herman E.K."/>
            <person name="Klute M.J."/>
            <person name="Nakayama T."/>
            <person name="Obornik M."/>
            <person name="Reyes-Prieto A."/>
            <person name="Armbrust E.V."/>
            <person name="Aves S.J."/>
            <person name="Beiko R.G."/>
            <person name="Coutinho P."/>
            <person name="Dacks J.B."/>
            <person name="Durnford D.G."/>
            <person name="Fast N.M."/>
            <person name="Green B.R."/>
            <person name="Grisdale C.J."/>
            <person name="Hempel F."/>
            <person name="Henrissat B."/>
            <person name="Hoppner M.P."/>
            <person name="Ishida K."/>
            <person name="Kim E."/>
            <person name="Koreny L."/>
            <person name="Kroth P.G."/>
            <person name="Liu Y."/>
            <person name="Malik S.B."/>
            <person name="Maier U.G."/>
            <person name="McRose D."/>
            <person name="Mock T."/>
            <person name="Neilson J.A."/>
            <person name="Onodera N.T."/>
            <person name="Poole A.M."/>
            <person name="Pritham E.J."/>
            <person name="Richards T.A."/>
            <person name="Rocap G."/>
            <person name="Roy S.W."/>
            <person name="Sarai C."/>
            <person name="Schaack S."/>
            <person name="Shirato S."/>
            <person name="Slamovits C.H."/>
            <person name="Spencer D.F."/>
            <person name="Suzuki S."/>
            <person name="Worden A.Z."/>
            <person name="Zauner S."/>
            <person name="Barry K."/>
            <person name="Bell C."/>
            <person name="Bharti A.K."/>
            <person name="Crow J.A."/>
            <person name="Grimwood J."/>
            <person name="Kramer R."/>
            <person name="Lindquist E."/>
            <person name="Lucas S."/>
            <person name="Salamov A."/>
            <person name="McFadden G.I."/>
            <person name="Lane C.E."/>
            <person name="Keeling P.J."/>
            <person name="Gray M.W."/>
            <person name="Grigoriev I.V."/>
            <person name="Archibald J.M."/>
        </authorList>
    </citation>
    <scope>NUCLEOTIDE SEQUENCE</scope>
    <source>
        <strain evidence="1 3">CCMP2712</strain>
    </source>
</reference>
<dbReference type="PANTHER" id="PTHR36342">
    <property type="entry name" value="PTB DOMAIN ENGULFMENT ADAPTER"/>
    <property type="match status" value="1"/>
</dbReference>
<evidence type="ECO:0000313" key="1">
    <source>
        <dbReference type="EMBL" id="EKX55288.1"/>
    </source>
</evidence>
<dbReference type="RefSeq" id="XP_005842268.1">
    <property type="nucleotide sequence ID" value="XM_005842211.1"/>
</dbReference>